<keyword evidence="3" id="KW-0456">Lyase</keyword>
<reference evidence="5 6" key="1">
    <citation type="submission" date="2021-08" db="EMBL/GenBank/DDBJ databases">
        <title>Comparative Genomics Analysis of the Genus Qipengyuania Reveals Extensive Genetic Diversity and Metabolic Versatility, Including the Description of Fifteen Novel Species.</title>
        <authorList>
            <person name="Liu Y."/>
        </authorList>
    </citation>
    <scope>NUCLEOTIDE SEQUENCE [LARGE SCALE GENOMIC DNA]</scope>
    <source>
        <strain evidence="5 6">6D47A</strain>
    </source>
</reference>
<dbReference type="EMBL" id="JAIGNO010000013">
    <property type="protein sequence ID" value="MBX7483808.1"/>
    <property type="molecule type" value="Genomic_DNA"/>
</dbReference>
<dbReference type="InterPro" id="IPR001926">
    <property type="entry name" value="TrpB-like_PALP"/>
</dbReference>
<evidence type="ECO:0000313" key="6">
    <source>
        <dbReference type="Proteomes" id="UP000755104"/>
    </source>
</evidence>
<keyword evidence="6" id="KW-1185">Reference proteome</keyword>
<comment type="function">
    <text evidence="3">A cysteine desulfhydrase that generates hydrogen sulfide, H(2)S. The H(2)S produced by this enzyme may modulate central metabolism.</text>
</comment>
<dbReference type="PANTHER" id="PTHR10314">
    <property type="entry name" value="CYSTATHIONINE BETA-SYNTHASE"/>
    <property type="match status" value="1"/>
</dbReference>
<dbReference type="InterPro" id="IPR047586">
    <property type="entry name" value="Cds1"/>
</dbReference>
<dbReference type="Pfam" id="PF00291">
    <property type="entry name" value="PALP"/>
    <property type="match status" value="1"/>
</dbReference>
<comment type="caution">
    <text evidence="5">The sequence shown here is derived from an EMBL/GenBank/DDBJ whole genome shotgun (WGS) entry which is preliminary data.</text>
</comment>
<evidence type="ECO:0000256" key="3">
    <source>
        <dbReference type="HAMAP-Rule" id="MF_00868"/>
    </source>
</evidence>
<accession>A0ABS7JDP0</accession>
<name>A0ABS7JDP0_9SPHN</name>
<evidence type="ECO:0000256" key="1">
    <source>
        <dbReference type="ARBA" id="ARBA00001933"/>
    </source>
</evidence>
<dbReference type="Proteomes" id="UP000755104">
    <property type="component" value="Unassembled WGS sequence"/>
</dbReference>
<proteinExistence type="inferred from homology"/>
<protein>
    <recommendedName>
        <fullName evidence="3">L-cysteine desulfhydrase Cds1</fullName>
        <ecNumber evidence="3">4.4.1.1</ecNumber>
    </recommendedName>
</protein>
<comment type="similarity">
    <text evidence="3">Belongs to the cysteine synthase/cystathionine beta-synthase family. Cds1 subfamily.</text>
</comment>
<keyword evidence="3" id="KW-0963">Cytoplasm</keyword>
<comment type="catalytic activity">
    <reaction evidence="3">
        <text>L-cysteine + H2O = hydrogen sulfide + pyruvate + NH4(+) + H(+)</text>
        <dbReference type="Rhea" id="RHEA:24931"/>
        <dbReference type="ChEBI" id="CHEBI:15361"/>
        <dbReference type="ChEBI" id="CHEBI:15377"/>
        <dbReference type="ChEBI" id="CHEBI:15378"/>
        <dbReference type="ChEBI" id="CHEBI:28938"/>
        <dbReference type="ChEBI" id="CHEBI:29919"/>
        <dbReference type="ChEBI" id="CHEBI:35235"/>
        <dbReference type="EC" id="4.4.1.1"/>
    </reaction>
</comment>
<evidence type="ECO:0000259" key="4">
    <source>
        <dbReference type="Pfam" id="PF00291"/>
    </source>
</evidence>
<dbReference type="EC" id="4.4.1.1" evidence="3"/>
<evidence type="ECO:0000313" key="5">
    <source>
        <dbReference type="EMBL" id="MBX7483808.1"/>
    </source>
</evidence>
<dbReference type="HAMAP" id="MF_00868">
    <property type="entry name" value="Cds1"/>
    <property type="match status" value="1"/>
</dbReference>
<sequence length="368" mass="40226">MVLRHIQNQAAPATEHGKPVQCRNWLAWAIDEISADFARSADTHLVKVQLNGLDGIDVYFKDESSHPSGSLKHRLARSLFLYGLCNGWICEGTPVVEASSGSTAISEAYFARLIGVPFIAVVPNGTAPAKLAEIERLGAQIERVDGSDIYAAADMIASSKGGHYMDQFTFAERATDWRGNNNIAESIFKQMELEAHPVPDWIVVGAGTGGTSATIGRYIRYHRASCSRTRLAVVDPENSVFASAWQAARRDLVIDTGSRIEGIGRPRVEPSFLPEVIDRMIEVRDVRSFAAARFLSDRLGKRVGPSTGTNLIGVLELAEEMRAAGRKGSIVSLICDGGERYRDTAFDDTWLASTFSDFGKAWAGLDRY</sequence>
<feature type="domain" description="Tryptophan synthase beta chain-like PALP" evidence="4">
    <location>
        <begin position="43"/>
        <end position="336"/>
    </location>
</feature>
<organism evidence="5 6">
    <name type="scientific">Qipengyuania qiaonensis</name>
    <dbReference type="NCBI Taxonomy" id="2867240"/>
    <lineage>
        <taxon>Bacteria</taxon>
        <taxon>Pseudomonadati</taxon>
        <taxon>Pseudomonadota</taxon>
        <taxon>Alphaproteobacteria</taxon>
        <taxon>Sphingomonadales</taxon>
        <taxon>Erythrobacteraceae</taxon>
        <taxon>Qipengyuania</taxon>
    </lineage>
</organism>
<keyword evidence="2 3" id="KW-0663">Pyridoxal phosphate</keyword>
<gene>
    <name evidence="3" type="primary">cds1</name>
    <name evidence="5" type="ORF">K3174_14850</name>
</gene>
<dbReference type="InterPro" id="IPR050214">
    <property type="entry name" value="Cys_Synth/Cystath_Beta-Synth"/>
</dbReference>
<dbReference type="InterPro" id="IPR036052">
    <property type="entry name" value="TrpB-like_PALP_sf"/>
</dbReference>
<evidence type="ECO:0000256" key="2">
    <source>
        <dbReference type="ARBA" id="ARBA00022898"/>
    </source>
</evidence>
<dbReference type="SUPFAM" id="SSF53686">
    <property type="entry name" value="Tryptophan synthase beta subunit-like PLP-dependent enzymes"/>
    <property type="match status" value="1"/>
</dbReference>
<comment type="cofactor">
    <cofactor evidence="1 3">
        <name>pyridoxal 5'-phosphate</name>
        <dbReference type="ChEBI" id="CHEBI:597326"/>
    </cofactor>
</comment>
<feature type="modified residue" description="N6-(pyridoxal phosphate)lysine" evidence="3">
    <location>
        <position position="72"/>
    </location>
</feature>
<dbReference type="Gene3D" id="3.40.50.1100">
    <property type="match status" value="2"/>
</dbReference>